<evidence type="ECO:0000313" key="10">
    <source>
        <dbReference type="EMBL" id="EHN60190.1"/>
    </source>
</evidence>
<organism evidence="10 11">
    <name type="scientific">Listeria innocua ATCC 33091</name>
    <dbReference type="NCBI Taxonomy" id="1002366"/>
    <lineage>
        <taxon>Bacteria</taxon>
        <taxon>Bacillati</taxon>
        <taxon>Bacillota</taxon>
        <taxon>Bacilli</taxon>
        <taxon>Bacillales</taxon>
        <taxon>Listeriaceae</taxon>
        <taxon>Listeria</taxon>
    </lineage>
</organism>
<dbReference type="GO" id="GO:0016887">
    <property type="term" value="F:ATP hydrolysis activity"/>
    <property type="evidence" value="ECO:0007669"/>
    <property type="project" value="UniProtKB-UniRule"/>
</dbReference>
<dbReference type="AlphaFoldDB" id="A0AB72Z5P1"/>
<dbReference type="PRINTS" id="PR00326">
    <property type="entry name" value="GTP1OBG"/>
</dbReference>
<comment type="similarity">
    <text evidence="6">Belongs to the TRAFAC class OBG-HflX-like GTPase superfamily. OBG GTPase family. YchF/OLA1 subfamily.</text>
</comment>
<protein>
    <recommendedName>
        <fullName evidence="6">Ribosome-binding ATPase YchF</fullName>
    </recommendedName>
</protein>
<dbReference type="SUPFAM" id="SSF52540">
    <property type="entry name" value="P-loop containing nucleoside triphosphate hydrolases"/>
    <property type="match status" value="1"/>
</dbReference>
<dbReference type="Pfam" id="PF06071">
    <property type="entry name" value="YchF-GTPase_C"/>
    <property type="match status" value="1"/>
</dbReference>
<dbReference type="InterPro" id="IPR023192">
    <property type="entry name" value="TGS-like_dom_sf"/>
</dbReference>
<evidence type="ECO:0000256" key="3">
    <source>
        <dbReference type="ARBA" id="ARBA00022741"/>
    </source>
</evidence>
<dbReference type="GO" id="GO:0043023">
    <property type="term" value="F:ribosomal large subunit binding"/>
    <property type="evidence" value="ECO:0007669"/>
    <property type="project" value="UniProtKB-UniRule"/>
</dbReference>
<evidence type="ECO:0000256" key="5">
    <source>
        <dbReference type="ARBA" id="ARBA00022842"/>
    </source>
</evidence>
<dbReference type="PANTHER" id="PTHR23305">
    <property type="entry name" value="OBG GTPASE FAMILY"/>
    <property type="match status" value="1"/>
</dbReference>
<comment type="cofactor">
    <cofactor evidence="1">
        <name>Mg(2+)</name>
        <dbReference type="ChEBI" id="CHEBI:18420"/>
    </cofactor>
</comment>
<dbReference type="Gene3D" id="3.10.20.30">
    <property type="match status" value="1"/>
</dbReference>
<keyword evidence="11" id="KW-1185">Reference proteome</keyword>
<feature type="domain" description="OBG-type G" evidence="8">
    <location>
        <begin position="13"/>
        <end position="269"/>
    </location>
</feature>
<dbReference type="InterPro" id="IPR012676">
    <property type="entry name" value="TGS-like"/>
</dbReference>
<dbReference type="GO" id="GO:0005525">
    <property type="term" value="F:GTP binding"/>
    <property type="evidence" value="ECO:0007669"/>
    <property type="project" value="InterPro"/>
</dbReference>
<dbReference type="Pfam" id="PF01926">
    <property type="entry name" value="MMR_HSR1"/>
    <property type="match status" value="1"/>
</dbReference>
<name>A0AB72Z5P1_LISIO</name>
<evidence type="ECO:0000259" key="8">
    <source>
        <dbReference type="PROSITE" id="PS51710"/>
    </source>
</evidence>
<dbReference type="InterPro" id="IPR004095">
    <property type="entry name" value="TGS"/>
</dbReference>
<evidence type="ECO:0000256" key="2">
    <source>
        <dbReference type="ARBA" id="ARBA00022723"/>
    </source>
</evidence>
<dbReference type="InterPro" id="IPR004396">
    <property type="entry name" value="ATPase_YchF/OLA1"/>
</dbReference>
<keyword evidence="2" id="KW-0479">Metal-binding</keyword>
<feature type="coiled-coil region" evidence="7">
    <location>
        <begin position="243"/>
        <end position="270"/>
    </location>
</feature>
<dbReference type="PROSITE" id="PS51880">
    <property type="entry name" value="TGS"/>
    <property type="match status" value="1"/>
</dbReference>
<dbReference type="PANTHER" id="PTHR23305:SF18">
    <property type="entry name" value="OBG-TYPE G DOMAIN-CONTAINING PROTEIN"/>
    <property type="match status" value="1"/>
</dbReference>
<keyword evidence="3 6" id="KW-0547">Nucleotide-binding</keyword>
<dbReference type="InterPro" id="IPR013029">
    <property type="entry name" value="YchF_C"/>
</dbReference>
<gene>
    <name evidence="6" type="primary">ychF</name>
    <name evidence="10" type="ORF">HMPREF0557_02790</name>
</gene>
<dbReference type="SUPFAM" id="SSF81271">
    <property type="entry name" value="TGS-like"/>
    <property type="match status" value="1"/>
</dbReference>
<reference evidence="10 11" key="1">
    <citation type="submission" date="2011-08" db="EMBL/GenBank/DDBJ databases">
        <authorList>
            <person name="Weinstock G."/>
            <person name="Sodergren E."/>
            <person name="Clifton S."/>
            <person name="Fulton L."/>
            <person name="Fulton B."/>
            <person name="Courtney L."/>
            <person name="Fronick C."/>
            <person name="Harrison M."/>
            <person name="Strong C."/>
            <person name="Farmer C."/>
            <person name="Delahaunty K."/>
            <person name="Markovic C."/>
            <person name="Hall O."/>
            <person name="Minx P."/>
            <person name="Tomlinson C."/>
            <person name="Mitreva M."/>
            <person name="Hou S."/>
            <person name="Chen J."/>
            <person name="Wollam A."/>
            <person name="Pepin K.H."/>
            <person name="Johnson M."/>
            <person name="Bhonagiri V."/>
            <person name="Zhang X."/>
            <person name="Suruliraj S."/>
            <person name="Warren W."/>
            <person name="Chinwalla A."/>
            <person name="Mardis E.R."/>
            <person name="Wilson R.K."/>
        </authorList>
    </citation>
    <scope>NUCLEOTIDE SEQUENCE [LARGE SCALE GENOMIC DNA]</scope>
    <source>
        <strain evidence="10 11">ATCC 33091</strain>
    </source>
</reference>
<dbReference type="EMBL" id="AGCN01000042">
    <property type="protein sequence ID" value="EHN60190.1"/>
    <property type="molecule type" value="Genomic_DNA"/>
</dbReference>
<dbReference type="NCBIfam" id="TIGR00092">
    <property type="entry name" value="redox-regulated ATPase YchF"/>
    <property type="match status" value="1"/>
</dbReference>
<accession>A0AB72Z5P1</accession>
<dbReference type="InterPro" id="IPR012675">
    <property type="entry name" value="Beta-grasp_dom_sf"/>
</dbReference>
<keyword evidence="5" id="KW-0460">Magnesium</keyword>
<evidence type="ECO:0000256" key="6">
    <source>
        <dbReference type="HAMAP-Rule" id="MF_00944"/>
    </source>
</evidence>
<dbReference type="InterPro" id="IPR041706">
    <property type="entry name" value="YchF_N"/>
</dbReference>
<dbReference type="PIRSF" id="PIRSF006641">
    <property type="entry name" value="CHP00092"/>
    <property type="match status" value="1"/>
</dbReference>
<dbReference type="FunFam" id="3.10.20.30:FF:000001">
    <property type="entry name" value="Ribosome-binding ATPase YchF"/>
    <property type="match status" value="1"/>
</dbReference>
<dbReference type="InterPro" id="IPR031167">
    <property type="entry name" value="G_OBG"/>
</dbReference>
<dbReference type="CDD" id="cd04867">
    <property type="entry name" value="TGS_YchF_OLA1"/>
    <property type="match status" value="1"/>
</dbReference>
<comment type="function">
    <text evidence="6">ATPase that binds to both the 70S ribosome and the 50S ribosomal subunit in a nucleotide-independent manner.</text>
</comment>
<sequence>MKLMKRSLYIMALTAGIVGLPNVGKSTLFNAITKAGAEAANYPFATIDPNVGIVEVPDHRLNKLTELVKPKKTVPTTFEFTDIAGIVKGASKGEGLGNKFLSHIRQVDAICHVTRCFDDENITHVEGRVDPLDDISTINLELILADLETVEKRIGRVEKLSKQKDKDAVAEYNVLVKLREAFENDKPARAIEFNEEEEKIVRNLFLLTRKPVLYVANVSEKDVSSPDDNKYVQQVREFAASENSEVIVVCARAEEEIAELEDEDKLEFLEALGIEESGLDQLIRSAYTLLGLATYFTAGVQEVRAWTFIKGMKAPQCAGIIHTDFERGFIRAEVVAYDALLEYGSEQAAKEAGKVRLEGKEYEMKDGDVVHFRFNV</sequence>
<dbReference type="InterPro" id="IPR027417">
    <property type="entry name" value="P-loop_NTPase"/>
</dbReference>
<dbReference type="GO" id="GO:0046872">
    <property type="term" value="F:metal ion binding"/>
    <property type="evidence" value="ECO:0007669"/>
    <property type="project" value="UniProtKB-KW"/>
</dbReference>
<dbReference type="InterPro" id="IPR006073">
    <property type="entry name" value="GTP-bd"/>
</dbReference>
<dbReference type="CDD" id="cd01900">
    <property type="entry name" value="YchF"/>
    <property type="match status" value="1"/>
</dbReference>
<dbReference type="GO" id="GO:0005737">
    <property type="term" value="C:cytoplasm"/>
    <property type="evidence" value="ECO:0007669"/>
    <property type="project" value="TreeGrafter"/>
</dbReference>
<comment type="caution">
    <text evidence="10">The sequence shown here is derived from an EMBL/GenBank/DDBJ whole genome shotgun (WGS) entry which is preliminary data.</text>
</comment>
<dbReference type="HAMAP" id="MF_00944">
    <property type="entry name" value="YchF_OLA1_ATPase"/>
    <property type="match status" value="1"/>
</dbReference>
<evidence type="ECO:0000256" key="1">
    <source>
        <dbReference type="ARBA" id="ARBA00001946"/>
    </source>
</evidence>
<evidence type="ECO:0000256" key="7">
    <source>
        <dbReference type="SAM" id="Coils"/>
    </source>
</evidence>
<dbReference type="Gene3D" id="3.40.50.300">
    <property type="entry name" value="P-loop containing nucleotide triphosphate hydrolases"/>
    <property type="match status" value="1"/>
</dbReference>
<dbReference type="GO" id="GO:0005524">
    <property type="term" value="F:ATP binding"/>
    <property type="evidence" value="ECO:0007669"/>
    <property type="project" value="UniProtKB-UniRule"/>
</dbReference>
<evidence type="ECO:0000256" key="4">
    <source>
        <dbReference type="ARBA" id="ARBA00022840"/>
    </source>
</evidence>
<proteinExistence type="inferred from homology"/>
<keyword evidence="7" id="KW-0175">Coiled coil</keyword>
<dbReference type="FunFam" id="1.10.150.300:FF:000004">
    <property type="entry name" value="Ribosome-binding ATPase YchF"/>
    <property type="match status" value="1"/>
</dbReference>
<dbReference type="Proteomes" id="UP000003597">
    <property type="component" value="Unassembled WGS sequence"/>
</dbReference>
<dbReference type="Gene3D" id="1.10.150.300">
    <property type="entry name" value="TGS-like domain"/>
    <property type="match status" value="1"/>
</dbReference>
<feature type="domain" description="TGS" evidence="9">
    <location>
        <begin position="291"/>
        <end position="374"/>
    </location>
</feature>
<feature type="binding site" evidence="6">
    <location>
        <begin position="22"/>
        <end position="27"/>
    </location>
    <ligand>
        <name>ATP</name>
        <dbReference type="ChEBI" id="CHEBI:30616"/>
    </ligand>
</feature>
<evidence type="ECO:0000259" key="9">
    <source>
        <dbReference type="PROSITE" id="PS51880"/>
    </source>
</evidence>
<dbReference type="PROSITE" id="PS51710">
    <property type="entry name" value="G_OBG"/>
    <property type="match status" value="1"/>
</dbReference>
<evidence type="ECO:0000313" key="11">
    <source>
        <dbReference type="Proteomes" id="UP000003597"/>
    </source>
</evidence>
<keyword evidence="4 6" id="KW-0067">ATP-binding</keyword>